<dbReference type="InterPro" id="IPR047324">
    <property type="entry name" value="LbH_gamma_CA-like"/>
</dbReference>
<dbReference type="PANTHER" id="PTHR13061:SF29">
    <property type="entry name" value="GAMMA CARBONIC ANHYDRASE-LIKE 1, MITOCHONDRIAL-RELATED"/>
    <property type="match status" value="1"/>
</dbReference>
<sequence>MSQEVSLIKSLGSSIPVIHPTAFVSEAAYVVGNVEIGEGSSVWPGAVVRGDMGKVTIGRHTNIQDNSIVHGDANVFIGDNVVIAHRVLCHGMEIGDACLIGNGAIVNDGVKIGKNTIIGSGAMVVENMEIPSGSIVMGIPAR</sequence>
<name>A0A382KMD1_9ZZZZ</name>
<dbReference type="Gene3D" id="2.160.10.10">
    <property type="entry name" value="Hexapeptide repeat proteins"/>
    <property type="match status" value="1"/>
</dbReference>
<dbReference type="InterPro" id="IPR001451">
    <property type="entry name" value="Hexapep"/>
</dbReference>
<dbReference type="InterPro" id="IPR050484">
    <property type="entry name" value="Transf_Hexapept/Carb_Anhydrase"/>
</dbReference>
<reference evidence="1" key="1">
    <citation type="submission" date="2018-05" db="EMBL/GenBank/DDBJ databases">
        <authorList>
            <person name="Lanie J.A."/>
            <person name="Ng W.-L."/>
            <person name="Kazmierczak K.M."/>
            <person name="Andrzejewski T.M."/>
            <person name="Davidsen T.M."/>
            <person name="Wayne K.J."/>
            <person name="Tettelin H."/>
            <person name="Glass J.I."/>
            <person name="Rusch D."/>
            <person name="Podicherti R."/>
            <person name="Tsui H.-C.T."/>
            <person name="Winkler M.E."/>
        </authorList>
    </citation>
    <scope>NUCLEOTIDE SEQUENCE</scope>
</reference>
<dbReference type="EMBL" id="UINC01081012">
    <property type="protein sequence ID" value="SVC24482.1"/>
    <property type="molecule type" value="Genomic_DNA"/>
</dbReference>
<dbReference type="SUPFAM" id="SSF51161">
    <property type="entry name" value="Trimeric LpxA-like enzymes"/>
    <property type="match status" value="1"/>
</dbReference>
<dbReference type="CDD" id="cd04645">
    <property type="entry name" value="LbH_gamma_CA_like"/>
    <property type="match status" value="1"/>
</dbReference>
<feature type="non-terminal residue" evidence="1">
    <location>
        <position position="142"/>
    </location>
</feature>
<evidence type="ECO:0000313" key="1">
    <source>
        <dbReference type="EMBL" id="SVC24482.1"/>
    </source>
</evidence>
<proteinExistence type="predicted"/>
<accession>A0A382KMD1</accession>
<evidence type="ECO:0008006" key="2">
    <source>
        <dbReference type="Google" id="ProtNLM"/>
    </source>
</evidence>
<dbReference type="PANTHER" id="PTHR13061">
    <property type="entry name" value="DYNACTIN SUBUNIT P25"/>
    <property type="match status" value="1"/>
</dbReference>
<dbReference type="Pfam" id="PF00132">
    <property type="entry name" value="Hexapep"/>
    <property type="match status" value="1"/>
</dbReference>
<protein>
    <recommendedName>
        <fullName evidence="2">Gamma carbonic anhydrase family protein</fullName>
    </recommendedName>
</protein>
<dbReference type="InterPro" id="IPR011004">
    <property type="entry name" value="Trimer_LpxA-like_sf"/>
</dbReference>
<gene>
    <name evidence="1" type="ORF">METZ01_LOCUS277336</name>
</gene>
<dbReference type="AlphaFoldDB" id="A0A382KMD1"/>
<organism evidence="1">
    <name type="scientific">marine metagenome</name>
    <dbReference type="NCBI Taxonomy" id="408172"/>
    <lineage>
        <taxon>unclassified sequences</taxon>
        <taxon>metagenomes</taxon>
        <taxon>ecological metagenomes</taxon>
    </lineage>
</organism>